<evidence type="ECO:0000259" key="3">
    <source>
        <dbReference type="SMART" id="SM00460"/>
    </source>
</evidence>
<dbReference type="InterPro" id="IPR052901">
    <property type="entry name" value="Bact_TGase-like"/>
</dbReference>
<proteinExistence type="predicted"/>
<dbReference type="InterPro" id="IPR021878">
    <property type="entry name" value="TgpA_N"/>
</dbReference>
<dbReference type="Proteomes" id="UP000752012">
    <property type="component" value="Unassembled WGS sequence"/>
</dbReference>
<feature type="domain" description="Transglutaminase-like" evidence="3">
    <location>
        <begin position="498"/>
        <end position="573"/>
    </location>
</feature>
<evidence type="ECO:0000256" key="1">
    <source>
        <dbReference type="SAM" id="MobiDB-lite"/>
    </source>
</evidence>
<feature type="transmembrane region" description="Helical" evidence="2">
    <location>
        <begin position="210"/>
        <end position="229"/>
    </location>
</feature>
<dbReference type="InterPro" id="IPR002931">
    <property type="entry name" value="Transglutaminase-like"/>
</dbReference>
<dbReference type="EMBL" id="JAATHJ010000050">
    <property type="protein sequence ID" value="NJP39360.1"/>
    <property type="molecule type" value="Genomic_DNA"/>
</dbReference>
<feature type="transmembrane region" description="Helical" evidence="2">
    <location>
        <begin position="147"/>
        <end position="166"/>
    </location>
</feature>
<organism evidence="4 5">
    <name type="scientific">Alkalicoccus luteus</name>
    <dbReference type="NCBI Taxonomy" id="1237094"/>
    <lineage>
        <taxon>Bacteria</taxon>
        <taxon>Bacillati</taxon>
        <taxon>Bacillota</taxon>
        <taxon>Bacilli</taxon>
        <taxon>Bacillales</taxon>
        <taxon>Bacillaceae</taxon>
        <taxon>Alkalicoccus</taxon>
    </lineage>
</organism>
<comment type="caution">
    <text evidence="4">The sequence shown here is derived from an EMBL/GenBank/DDBJ whole genome shotgun (WGS) entry which is preliminary data.</text>
</comment>
<keyword evidence="2" id="KW-0812">Transmembrane</keyword>
<dbReference type="SMART" id="SM00460">
    <property type="entry name" value="TGc"/>
    <property type="match status" value="1"/>
</dbReference>
<feature type="transmembrane region" description="Helical" evidence="2">
    <location>
        <begin position="172"/>
        <end position="190"/>
    </location>
</feature>
<name>A0A969PTS3_9BACI</name>
<feature type="transmembrane region" description="Helical" evidence="2">
    <location>
        <begin position="62"/>
        <end position="80"/>
    </location>
</feature>
<dbReference type="PANTHER" id="PTHR42736">
    <property type="entry name" value="PROTEIN-GLUTAMINE GAMMA-GLUTAMYLTRANSFERASE"/>
    <property type="match status" value="1"/>
</dbReference>
<feature type="transmembrane region" description="Helical" evidence="2">
    <location>
        <begin position="35"/>
        <end position="57"/>
    </location>
</feature>
<dbReference type="Pfam" id="PF13559">
    <property type="entry name" value="DUF4129"/>
    <property type="match status" value="1"/>
</dbReference>
<dbReference type="Pfam" id="PF11992">
    <property type="entry name" value="TgpA_N"/>
    <property type="match status" value="1"/>
</dbReference>
<dbReference type="Gene3D" id="3.10.620.30">
    <property type="match status" value="1"/>
</dbReference>
<dbReference type="InterPro" id="IPR038765">
    <property type="entry name" value="Papain-like_cys_pep_sf"/>
</dbReference>
<keyword evidence="2" id="KW-0472">Membrane</keyword>
<evidence type="ECO:0000313" key="4">
    <source>
        <dbReference type="EMBL" id="NJP39360.1"/>
    </source>
</evidence>
<evidence type="ECO:0000256" key="2">
    <source>
        <dbReference type="SAM" id="Phobius"/>
    </source>
</evidence>
<feature type="region of interest" description="Disordered" evidence="1">
    <location>
        <begin position="592"/>
        <end position="633"/>
    </location>
</feature>
<evidence type="ECO:0000313" key="5">
    <source>
        <dbReference type="Proteomes" id="UP000752012"/>
    </source>
</evidence>
<dbReference type="SUPFAM" id="SSF54001">
    <property type="entry name" value="Cysteine proteinases"/>
    <property type="match status" value="1"/>
</dbReference>
<dbReference type="PANTHER" id="PTHR42736:SF1">
    <property type="entry name" value="PROTEIN-GLUTAMINE GAMMA-GLUTAMYLTRANSFERASE"/>
    <property type="match status" value="1"/>
</dbReference>
<dbReference type="InterPro" id="IPR025403">
    <property type="entry name" value="TgpA-like_C"/>
</dbReference>
<reference evidence="4 5" key="1">
    <citation type="submission" date="2020-03" db="EMBL/GenBank/DDBJ databases">
        <title>Assessment of the enzymatic potential of alkaline-tolerant lipase obtained from Bacillus luteus H11 (technogenic soil) for the bioremediation of saline soils contaminated with petroleum substances.</title>
        <authorList>
            <person name="Kalwasinska A."/>
        </authorList>
    </citation>
    <scope>NUCLEOTIDE SEQUENCE [LARGE SCALE GENOMIC DNA]</scope>
    <source>
        <strain evidence="4 5">H11</strain>
    </source>
</reference>
<gene>
    <name evidence="4" type="ORF">HCN83_17450</name>
</gene>
<dbReference type="Pfam" id="PF01841">
    <property type="entry name" value="Transglut_core"/>
    <property type="match status" value="1"/>
</dbReference>
<feature type="transmembrane region" description="Helical" evidence="2">
    <location>
        <begin position="120"/>
        <end position="140"/>
    </location>
</feature>
<protein>
    <submittedName>
        <fullName evidence="4">DUF4129 domain-containing protein</fullName>
    </submittedName>
</protein>
<dbReference type="AlphaFoldDB" id="A0A969PTS3"/>
<feature type="compositionally biased region" description="Acidic residues" evidence="1">
    <location>
        <begin position="592"/>
        <end position="619"/>
    </location>
</feature>
<accession>A0A969PTS3</accession>
<keyword evidence="5" id="KW-1185">Reference proteome</keyword>
<keyword evidence="2" id="KW-1133">Transmembrane helix</keyword>
<feature type="transmembrane region" description="Helical" evidence="2">
    <location>
        <begin position="12"/>
        <end position="29"/>
    </location>
</feature>
<sequence length="759" mass="85806">MKQMQTNTKTSVTHLFIYALTFLLVWEWLRPIPVITATGQIEVFIWFTLFSAVLVYIRMPALITAPLVFTGSIVGLHLIFGEGNFVSREGGGVTIQQFAGELTVNLSAILSGNFADLSDFFRTFLLFMLLALISYLLYFWVLHTRKVFFFLLSTIVYIAILDTFTVVDASQAIVRVVVIGFFILTLLHMLTVQDEERAIGRRSGTFISPAWMYTLIIVVSTAVAAGFLLPKPEPQWSDPVPALERFAGVEGLTGGGSGSGGVRRVGYGENDERLGGGFVQDDGPVFQAITDRESYWRGESKDTYTGQGWESDPGYVESELVFGDTVDYRMFQDAAGIEESEVEIDMADEADFSLLFYPGQLQDVLDVQGETDSGSFGLEELQFYTDVANGRFQARTNTDETVRFDSYTLAYEDAVFPVEALRSAPDEDPEEITDRYLQLPEELPDRVGDLAADIASDYDNRYDTAVAVEQYFNQNDFEYQTTDVPVPEEGQDYVDQFLFETQVGYCDNYSTSMVVMLRTLDIPARWVKGFTSGEEVEELDDGRSVYEVANSNAHSWVEVYFPDVGWVPFEPTQGFTNYADFEEESADVDIDTDVPDQEAPDPEIPEPDGDFDELLEEGADGGPSGDDTDVGDDDGEPVFSLKSLLISIPTILFVMVLYQKQSVLQNYYFVYRYRFFGSDKSFEKAYERLLWMLQIEGLPRRGGETLREYARRVDLALSSQAMMKLTNSYERIYYGGRTPEGEWQRRRQDWEEIMRSLRA</sequence>